<dbReference type="AlphaFoldDB" id="A0A193GC08"/>
<dbReference type="Proteomes" id="UP000091926">
    <property type="component" value="Chromosome"/>
</dbReference>
<keyword evidence="2" id="KW-1185">Reference proteome</keyword>
<name>A0A193GC08_9BORD</name>
<dbReference type="KEGG" id="bfz:BAU07_06495"/>
<proteinExistence type="predicted"/>
<dbReference type="STRING" id="463014.BAU07_06495"/>
<reference evidence="1 2" key="1">
    <citation type="submission" date="2016-06" db="EMBL/GenBank/DDBJ databases">
        <title>Complete genome sequences of Bordetella bronchialis and Bordetella flabilis.</title>
        <authorList>
            <person name="LiPuma J.J."/>
            <person name="Spilker T."/>
        </authorList>
    </citation>
    <scope>NUCLEOTIDE SEQUENCE [LARGE SCALE GENOMIC DNA]</scope>
    <source>
        <strain evidence="1 2">AU10664</strain>
    </source>
</reference>
<dbReference type="EMBL" id="CP016172">
    <property type="protein sequence ID" value="ANN76809.1"/>
    <property type="molecule type" value="Genomic_DNA"/>
</dbReference>
<protein>
    <submittedName>
        <fullName evidence="1">Uncharacterized protein</fullName>
    </submittedName>
</protein>
<gene>
    <name evidence="1" type="ORF">BAU07_06495</name>
</gene>
<sequence length="267" mass="26515">MDVNPGAVSTGHSMPTGVDAFVTHTYAGTAVIAAAAGLTVVDQLTTGGYAALAPTSDASAGVLVTFITPASLDASSSVTASGGATYAVTAMGSADSGGEASSGATLWSGAALDGESDLACEGERNSQGIVDTASASDMGLSVLLTLRGRLSIQAISHQITSADPIRFSSADASSPSACAPVAGLVTRQGFSDSESVSLVDCGTIGEFVATAGLFGDSLCAADGFVTKEGTASLGASTDMTILDRLYWEPESLNDSGDWTPAQYEVMA</sequence>
<accession>A0A193GC08</accession>
<organism evidence="1 2">
    <name type="scientific">Bordetella flabilis</name>
    <dbReference type="NCBI Taxonomy" id="463014"/>
    <lineage>
        <taxon>Bacteria</taxon>
        <taxon>Pseudomonadati</taxon>
        <taxon>Pseudomonadota</taxon>
        <taxon>Betaproteobacteria</taxon>
        <taxon>Burkholderiales</taxon>
        <taxon>Alcaligenaceae</taxon>
        <taxon>Bordetella</taxon>
    </lineage>
</organism>
<evidence type="ECO:0000313" key="1">
    <source>
        <dbReference type="EMBL" id="ANN76809.1"/>
    </source>
</evidence>
<evidence type="ECO:0000313" key="2">
    <source>
        <dbReference type="Proteomes" id="UP000091926"/>
    </source>
</evidence>